<dbReference type="GO" id="GO:0004519">
    <property type="term" value="F:endonuclease activity"/>
    <property type="evidence" value="ECO:0007669"/>
    <property type="project" value="UniProtKB-KW"/>
</dbReference>
<evidence type="ECO:0000313" key="2">
    <source>
        <dbReference type="EMBL" id="SPR14198.1"/>
    </source>
</evidence>
<reference evidence="3" key="1">
    <citation type="submission" date="2018-03" db="EMBL/GenBank/DDBJ databases">
        <authorList>
            <person name="Batty M. E."/>
            <person name="Batty M E."/>
        </authorList>
    </citation>
    <scope>NUCLEOTIDE SEQUENCE [LARGE SCALE GENOMIC DNA]</scope>
</reference>
<keyword evidence="2" id="KW-0255">Endonuclease</keyword>
<dbReference type="Gene3D" id="1.10.30.50">
    <property type="match status" value="1"/>
</dbReference>
<sequence length="94" mass="10748">MDLIFDNITPIGGVLLVKPSKESIKSFKKRMLIEWKKCFSWNNVNVHHITPIRCGGTDHINNLCLLHENCHRQVHSNSVQLIAAVCKLLKPYAK</sequence>
<keyword evidence="2" id="KW-0540">Nuclease</keyword>
<keyword evidence="2" id="KW-0378">Hydrolase</keyword>
<organism evidence="2 3">
    <name type="scientific">Orientia tsutsugamushi</name>
    <name type="common">Rickettsia tsutsugamushi</name>
    <dbReference type="NCBI Taxonomy" id="784"/>
    <lineage>
        <taxon>Bacteria</taxon>
        <taxon>Pseudomonadati</taxon>
        <taxon>Pseudomonadota</taxon>
        <taxon>Alphaproteobacteria</taxon>
        <taxon>Rickettsiales</taxon>
        <taxon>Rickettsiaceae</taxon>
        <taxon>Rickettsieae</taxon>
        <taxon>Orientia</taxon>
    </lineage>
</organism>
<dbReference type="RefSeq" id="WP_045912570.1">
    <property type="nucleotide sequence ID" value="NZ_LS398548.1"/>
</dbReference>
<dbReference type="Proteomes" id="UP000245243">
    <property type="component" value="Chromosome I"/>
</dbReference>
<proteinExistence type="predicted"/>
<accession>A0A2U3RM65</accession>
<dbReference type="AlphaFoldDB" id="A0A2U3RM65"/>
<dbReference type="GO" id="GO:0008270">
    <property type="term" value="F:zinc ion binding"/>
    <property type="evidence" value="ECO:0007669"/>
    <property type="project" value="InterPro"/>
</dbReference>
<evidence type="ECO:0000259" key="1">
    <source>
        <dbReference type="Pfam" id="PF01844"/>
    </source>
</evidence>
<dbReference type="CDD" id="cd00085">
    <property type="entry name" value="HNHc"/>
    <property type="match status" value="1"/>
</dbReference>
<dbReference type="InterPro" id="IPR003615">
    <property type="entry name" value="HNH_nuc"/>
</dbReference>
<evidence type="ECO:0000313" key="3">
    <source>
        <dbReference type="Proteomes" id="UP000245243"/>
    </source>
</evidence>
<dbReference type="Pfam" id="PF01844">
    <property type="entry name" value="HNH"/>
    <property type="match status" value="1"/>
</dbReference>
<name>A0A2U3RM65_ORITS</name>
<gene>
    <name evidence="2" type="ORF">KARP_00060</name>
</gene>
<dbReference type="GO" id="GO:0003676">
    <property type="term" value="F:nucleic acid binding"/>
    <property type="evidence" value="ECO:0007669"/>
    <property type="project" value="InterPro"/>
</dbReference>
<dbReference type="InterPro" id="IPR002711">
    <property type="entry name" value="HNH"/>
</dbReference>
<feature type="domain" description="HNH" evidence="1">
    <location>
        <begin position="42"/>
        <end position="76"/>
    </location>
</feature>
<dbReference type="EMBL" id="LS398548">
    <property type="protein sequence ID" value="SPR14198.1"/>
    <property type="molecule type" value="Genomic_DNA"/>
</dbReference>
<protein>
    <submittedName>
        <fullName evidence="2">HNH endonuclease</fullName>
    </submittedName>
</protein>